<dbReference type="Proteomes" id="UP000807353">
    <property type="component" value="Unassembled WGS sequence"/>
</dbReference>
<dbReference type="Gene3D" id="1.25.40.10">
    <property type="entry name" value="Tetratricopeptide repeat domain"/>
    <property type="match status" value="1"/>
</dbReference>
<dbReference type="InterPro" id="IPR024983">
    <property type="entry name" value="CHAT_dom"/>
</dbReference>
<feature type="domain" description="CHAT" evidence="1">
    <location>
        <begin position="525"/>
        <end position="812"/>
    </location>
</feature>
<sequence length="813" mass="91286">MVLERVEDLHDQIDVYQRIISLPFLPATRRWIIIYNLSGTLKTLSGRLGKDPNVPGLDACIEFQREEVQTVLAALELPNQRLFLDGTNPLHLSLRHAATNLAGSLGLRYKHSKNVADLEEAAKHLRHSISLDVEYFAFFPLANVLNEIANRTHDAATRDEAVHYYRKTLERPTDNSRRHFFLEHLAGALRSRFQETSSPDDATRALQIHLEALELLSPEQPQRYYTFYNIASLYIFPNVPFYDIPFSLQYAISLVGDIHGSPRERLRLVRMLLRDLRPLVLSMPKETSGDLHALLLEIYGKAVSLLPQVAVFDLDIKLRLSALANSETLGTEAALLAINLSQPELALELLEAGRAVFWSQARNLRTPFDSLPPKLAEEFLTLSRTLEKSSHLIAQMHRPGIEPTHRLWDEALVTRRYQSDRFVELTKEVRTFPGFKDFLANQPYSHLAKAALKGPVVVLIPSTLVSYAILIKNTGASYVRLKSPKDRLQVLGMSLRSQNLRSRQAGEDFEERHIVRHTVDHSYELLAELWVDIVEPIIKALGLEVMEGRERPRVTWLPTGPFTFLPIHAAGVYRSSVRCCSNYMVSSYAPSISTLLSTQKVPGSTILRRENAKALLVAVSDIPGMPRLPSTKKEIEAISKIIPSELILDIGDNQTTEGANVTTQTVLQRFAEASIVHLACHGQQDALNPLESGFCVEDGRLTVAQLMEQNSQNAFFAFLSACETAKGDSSQPDQSVHLAAAMLFAGFKSVVGTLWSMNDQDGPVVAEKVYSQLYKNETLDPDEIPYALDDATRDLREEGLRPSRWALFIHMGI</sequence>
<reference evidence="2" key="1">
    <citation type="submission" date="2020-11" db="EMBL/GenBank/DDBJ databases">
        <authorList>
            <consortium name="DOE Joint Genome Institute"/>
            <person name="Ahrendt S."/>
            <person name="Riley R."/>
            <person name="Andreopoulos W."/>
            <person name="Labutti K."/>
            <person name="Pangilinan J."/>
            <person name="Ruiz-Duenas F.J."/>
            <person name="Barrasa J.M."/>
            <person name="Sanchez-Garcia M."/>
            <person name="Camarero S."/>
            <person name="Miyauchi S."/>
            <person name="Serrano A."/>
            <person name="Linde D."/>
            <person name="Babiker R."/>
            <person name="Drula E."/>
            <person name="Ayuso-Fernandez I."/>
            <person name="Pacheco R."/>
            <person name="Padilla G."/>
            <person name="Ferreira P."/>
            <person name="Barriuso J."/>
            <person name="Kellner H."/>
            <person name="Castanera R."/>
            <person name="Alfaro M."/>
            <person name="Ramirez L."/>
            <person name="Pisabarro A.G."/>
            <person name="Kuo A."/>
            <person name="Tritt A."/>
            <person name="Lipzen A."/>
            <person name="He G."/>
            <person name="Yan M."/>
            <person name="Ng V."/>
            <person name="Cullen D."/>
            <person name="Martin F."/>
            <person name="Rosso M.-N."/>
            <person name="Henrissat B."/>
            <person name="Hibbett D."/>
            <person name="Martinez A.T."/>
            <person name="Grigoriev I.V."/>
        </authorList>
    </citation>
    <scope>NUCLEOTIDE SEQUENCE</scope>
    <source>
        <strain evidence="2">CBS 247.69</strain>
    </source>
</reference>
<organism evidence="2 3">
    <name type="scientific">Collybia nuda</name>
    <dbReference type="NCBI Taxonomy" id="64659"/>
    <lineage>
        <taxon>Eukaryota</taxon>
        <taxon>Fungi</taxon>
        <taxon>Dikarya</taxon>
        <taxon>Basidiomycota</taxon>
        <taxon>Agaricomycotina</taxon>
        <taxon>Agaricomycetes</taxon>
        <taxon>Agaricomycetidae</taxon>
        <taxon>Agaricales</taxon>
        <taxon>Tricholomatineae</taxon>
        <taxon>Clitocybaceae</taxon>
        <taxon>Collybia</taxon>
    </lineage>
</organism>
<dbReference type="InterPro" id="IPR011990">
    <property type="entry name" value="TPR-like_helical_dom_sf"/>
</dbReference>
<evidence type="ECO:0000259" key="1">
    <source>
        <dbReference type="Pfam" id="PF12770"/>
    </source>
</evidence>
<protein>
    <submittedName>
        <fullName evidence="2">CHAT domain-containing protein</fullName>
    </submittedName>
</protein>
<evidence type="ECO:0000313" key="2">
    <source>
        <dbReference type="EMBL" id="KAF9458485.1"/>
    </source>
</evidence>
<proteinExistence type="predicted"/>
<accession>A0A9P6CDT4</accession>
<dbReference type="Pfam" id="PF12770">
    <property type="entry name" value="CHAT"/>
    <property type="match status" value="1"/>
</dbReference>
<keyword evidence="3" id="KW-1185">Reference proteome</keyword>
<gene>
    <name evidence="2" type="ORF">BDZ94DRAFT_102764</name>
</gene>
<evidence type="ECO:0000313" key="3">
    <source>
        <dbReference type="Proteomes" id="UP000807353"/>
    </source>
</evidence>
<dbReference type="OrthoDB" id="9991317at2759"/>
<name>A0A9P6CDT4_9AGAR</name>
<dbReference type="EMBL" id="MU150339">
    <property type="protein sequence ID" value="KAF9458485.1"/>
    <property type="molecule type" value="Genomic_DNA"/>
</dbReference>
<comment type="caution">
    <text evidence="2">The sequence shown here is derived from an EMBL/GenBank/DDBJ whole genome shotgun (WGS) entry which is preliminary data.</text>
</comment>
<dbReference type="AlphaFoldDB" id="A0A9P6CDT4"/>